<evidence type="ECO:0000313" key="1">
    <source>
        <dbReference type="EMBL" id="RSD16331.1"/>
    </source>
</evidence>
<dbReference type="AlphaFoldDB" id="A0A3R9E2M7"/>
<evidence type="ECO:0008006" key="3">
    <source>
        <dbReference type="Google" id="ProtNLM"/>
    </source>
</evidence>
<organism evidence="1 2">
    <name type="scientific">Amycolatopsis eburnea</name>
    <dbReference type="NCBI Taxonomy" id="2267691"/>
    <lineage>
        <taxon>Bacteria</taxon>
        <taxon>Bacillati</taxon>
        <taxon>Actinomycetota</taxon>
        <taxon>Actinomycetes</taxon>
        <taxon>Pseudonocardiales</taxon>
        <taxon>Pseudonocardiaceae</taxon>
        <taxon>Amycolatopsis</taxon>
    </lineage>
</organism>
<accession>A0A3R9E2M7</accession>
<name>A0A3R9E2M7_9PSEU</name>
<keyword evidence="2" id="KW-1185">Reference proteome</keyword>
<sequence length="183" mass="20616">MRSRRSLREGTWRNDLHLRRGVKRLLRDLDVDTPLDVHDLCLKLAEHRGRPIELVPYPLPVPGAFGLWIAFADADRILYQQHTTTAHQDHIILHEVGHMISGHSTEGGATGLAALFPDIPAEVVRDALRRDGYSLVAEREAEMVATVIKEWATLLEALKFSPVQTSKAGRRLHGAFDDHQGWL</sequence>
<gene>
    <name evidence="1" type="ORF">EIY87_22005</name>
</gene>
<dbReference type="OrthoDB" id="4144896at2"/>
<protein>
    <recommendedName>
        <fullName evidence="3">Toxin</fullName>
    </recommendedName>
</protein>
<dbReference type="Proteomes" id="UP000267081">
    <property type="component" value="Unassembled WGS sequence"/>
</dbReference>
<proteinExistence type="predicted"/>
<reference evidence="1 2" key="1">
    <citation type="submission" date="2018-12" db="EMBL/GenBank/DDBJ databases">
        <title>Amycolatopsis eburnea sp. nov. actinomycete associate with arbuscular mycorrhiza fungal spore.</title>
        <authorList>
            <person name="Lumyong S."/>
            <person name="Chaiya L."/>
        </authorList>
    </citation>
    <scope>NUCLEOTIDE SEQUENCE [LARGE SCALE GENOMIC DNA]</scope>
    <source>
        <strain evidence="1 2">GLM-1</strain>
    </source>
</reference>
<dbReference type="EMBL" id="RSEC01000048">
    <property type="protein sequence ID" value="RSD16331.1"/>
    <property type="molecule type" value="Genomic_DNA"/>
</dbReference>
<evidence type="ECO:0000313" key="2">
    <source>
        <dbReference type="Proteomes" id="UP000267081"/>
    </source>
</evidence>
<comment type="caution">
    <text evidence="1">The sequence shown here is derived from an EMBL/GenBank/DDBJ whole genome shotgun (WGS) entry which is preliminary data.</text>
</comment>